<dbReference type="Pfam" id="PF04939">
    <property type="entry name" value="RRS1"/>
    <property type="match status" value="1"/>
</dbReference>
<dbReference type="HOGENOM" id="CLU_065163_2_0_1"/>
<dbReference type="GeneID" id="27697367"/>
<evidence type="ECO:0000256" key="6">
    <source>
        <dbReference type="SAM" id="MobiDB-lite"/>
    </source>
</evidence>
<evidence type="ECO:0000313" key="8">
    <source>
        <dbReference type="Proteomes" id="UP000053789"/>
    </source>
</evidence>
<keyword evidence="3 5" id="KW-0690">Ribosome biogenesis</keyword>
<dbReference type="GO" id="GO:0042254">
    <property type="term" value="P:ribosome biogenesis"/>
    <property type="evidence" value="ECO:0007669"/>
    <property type="project" value="UniProtKB-KW"/>
</dbReference>
<dbReference type="InterPro" id="IPR007023">
    <property type="entry name" value="Ribosom_reg"/>
</dbReference>
<name>A0A0D2HMB5_CLAB1</name>
<keyword evidence="4 5" id="KW-0539">Nucleus</keyword>
<evidence type="ECO:0000313" key="7">
    <source>
        <dbReference type="EMBL" id="KIW94463.1"/>
    </source>
</evidence>
<dbReference type="GO" id="GO:0005634">
    <property type="term" value="C:nucleus"/>
    <property type="evidence" value="ECO:0007669"/>
    <property type="project" value="UniProtKB-SubCell"/>
</dbReference>
<keyword evidence="8" id="KW-1185">Reference proteome</keyword>
<dbReference type="AlphaFoldDB" id="A0A0D2HMB5"/>
<accession>A0A0D2HMB5</accession>
<gene>
    <name evidence="7" type="ORF">Z519_04439</name>
</gene>
<evidence type="ECO:0000256" key="5">
    <source>
        <dbReference type="RuleBase" id="RU364132"/>
    </source>
</evidence>
<evidence type="ECO:0000256" key="2">
    <source>
        <dbReference type="ARBA" id="ARBA00010077"/>
    </source>
</evidence>
<evidence type="ECO:0000256" key="1">
    <source>
        <dbReference type="ARBA" id="ARBA00004123"/>
    </source>
</evidence>
<evidence type="ECO:0000256" key="3">
    <source>
        <dbReference type="ARBA" id="ARBA00022517"/>
    </source>
</evidence>
<protein>
    <recommendedName>
        <fullName evidence="5">Ribosome biogenesis regulatory protein</fullName>
    </recommendedName>
</protein>
<dbReference type="VEuPathDB" id="FungiDB:Z519_04439"/>
<sequence>MATDTMMDTAMVEGETHVSIPASTISHHALAKSERLPTTVEKPTPYTYDLGYLTATDPNPLCTTSQLLSQSPSDRNEALRQTARDGAQSLLNTLLSTCPIQSTPDGLIMTLPAPQHYLPRWKPLPKPKAPTKWELFARKKGIGKYGGNLKGGAAQEERRKNLVYDEESGEWVKKWGYKGRNKKDEGEWLVELDDEAVKKEKAGAESGDGKTFRGEGRRERKERIKRQERRQRNNERKSRKAGKMG</sequence>
<proteinExistence type="inferred from homology"/>
<dbReference type="OrthoDB" id="28455at2759"/>
<comment type="similarity">
    <text evidence="2 5">Belongs to the RRS1 family.</text>
</comment>
<evidence type="ECO:0000256" key="4">
    <source>
        <dbReference type="ARBA" id="ARBA00023242"/>
    </source>
</evidence>
<comment type="function">
    <text evidence="5">Involved in ribosomal large subunit assembly.</text>
</comment>
<organism evidence="7 8">
    <name type="scientific">Cladophialophora bantiana (strain ATCC 10958 / CBS 173.52 / CDC B-1940 / NIH 8579)</name>
    <name type="common">Xylohypha bantiana</name>
    <dbReference type="NCBI Taxonomy" id="1442370"/>
    <lineage>
        <taxon>Eukaryota</taxon>
        <taxon>Fungi</taxon>
        <taxon>Dikarya</taxon>
        <taxon>Ascomycota</taxon>
        <taxon>Pezizomycotina</taxon>
        <taxon>Eurotiomycetes</taxon>
        <taxon>Chaetothyriomycetidae</taxon>
        <taxon>Chaetothyriales</taxon>
        <taxon>Herpotrichiellaceae</taxon>
        <taxon>Cladophialophora</taxon>
    </lineage>
</organism>
<comment type="subcellular location">
    <subcellularLocation>
        <location evidence="1 5">Nucleus</location>
    </subcellularLocation>
</comment>
<feature type="compositionally biased region" description="Basic and acidic residues" evidence="6">
    <location>
        <begin position="196"/>
        <end position="222"/>
    </location>
</feature>
<dbReference type="Proteomes" id="UP000053789">
    <property type="component" value="Unassembled WGS sequence"/>
</dbReference>
<dbReference type="EMBL" id="KN846985">
    <property type="protein sequence ID" value="KIW94463.1"/>
    <property type="molecule type" value="Genomic_DNA"/>
</dbReference>
<reference evidence="7" key="1">
    <citation type="submission" date="2015-01" db="EMBL/GenBank/DDBJ databases">
        <title>The Genome Sequence of Cladophialophora bantiana CBS 173.52.</title>
        <authorList>
            <consortium name="The Broad Institute Genomics Platform"/>
            <person name="Cuomo C."/>
            <person name="de Hoog S."/>
            <person name="Gorbushina A."/>
            <person name="Stielow B."/>
            <person name="Teixiera M."/>
            <person name="Abouelleil A."/>
            <person name="Chapman S.B."/>
            <person name="Priest M."/>
            <person name="Young S.K."/>
            <person name="Wortman J."/>
            <person name="Nusbaum C."/>
            <person name="Birren B."/>
        </authorList>
    </citation>
    <scope>NUCLEOTIDE SEQUENCE [LARGE SCALE GENOMIC DNA]</scope>
    <source>
        <strain evidence="7">CBS 173.52</strain>
    </source>
</reference>
<feature type="region of interest" description="Disordered" evidence="6">
    <location>
        <begin position="196"/>
        <end position="245"/>
    </location>
</feature>
<dbReference type="RefSeq" id="XP_016621132.1">
    <property type="nucleotide sequence ID" value="XM_016762185.1"/>
</dbReference>